<feature type="coiled-coil region" evidence="1">
    <location>
        <begin position="601"/>
        <end position="684"/>
    </location>
</feature>
<feature type="region of interest" description="Disordered" evidence="2">
    <location>
        <begin position="100"/>
        <end position="160"/>
    </location>
</feature>
<organism evidence="3 4">
    <name type="scientific">Takifugu bimaculatus</name>
    <dbReference type="NCBI Taxonomy" id="433685"/>
    <lineage>
        <taxon>Eukaryota</taxon>
        <taxon>Metazoa</taxon>
        <taxon>Chordata</taxon>
        <taxon>Craniata</taxon>
        <taxon>Vertebrata</taxon>
        <taxon>Euteleostomi</taxon>
        <taxon>Actinopterygii</taxon>
        <taxon>Neopterygii</taxon>
        <taxon>Teleostei</taxon>
        <taxon>Neoteleostei</taxon>
        <taxon>Acanthomorphata</taxon>
        <taxon>Eupercaria</taxon>
        <taxon>Tetraodontiformes</taxon>
        <taxon>Tetradontoidea</taxon>
        <taxon>Tetraodontidae</taxon>
        <taxon>Takifugu</taxon>
    </lineage>
</organism>
<feature type="compositionally biased region" description="Basic and acidic residues" evidence="2">
    <location>
        <begin position="109"/>
        <end position="123"/>
    </location>
</feature>
<feature type="region of interest" description="Disordered" evidence="2">
    <location>
        <begin position="558"/>
        <end position="592"/>
    </location>
</feature>
<dbReference type="Proteomes" id="UP000516260">
    <property type="component" value="Chromosome 14"/>
</dbReference>
<accession>A0A4Z2C4D5</accession>
<feature type="region of interest" description="Disordered" evidence="2">
    <location>
        <begin position="245"/>
        <end position="270"/>
    </location>
</feature>
<comment type="caution">
    <text evidence="3">The sequence shown here is derived from an EMBL/GenBank/DDBJ whole genome shotgun (WGS) entry which is preliminary data.</text>
</comment>
<feature type="compositionally biased region" description="Polar residues" evidence="2">
    <location>
        <begin position="564"/>
        <end position="573"/>
    </location>
</feature>
<proteinExistence type="predicted"/>
<evidence type="ECO:0000256" key="1">
    <source>
        <dbReference type="SAM" id="Coils"/>
    </source>
</evidence>
<evidence type="ECO:0000313" key="3">
    <source>
        <dbReference type="EMBL" id="TNM99275.1"/>
    </source>
</evidence>
<evidence type="ECO:0000256" key="2">
    <source>
        <dbReference type="SAM" id="MobiDB-lite"/>
    </source>
</evidence>
<protein>
    <submittedName>
        <fullName evidence="3">Uncharacterized protein</fullName>
    </submittedName>
</protein>
<evidence type="ECO:0000313" key="4">
    <source>
        <dbReference type="Proteomes" id="UP000516260"/>
    </source>
</evidence>
<dbReference type="PANTHER" id="PTHR36866:SF1">
    <property type="entry name" value="GENE 1043-RELATED"/>
    <property type="match status" value="1"/>
</dbReference>
<dbReference type="EMBL" id="SWLE01000006">
    <property type="protein sequence ID" value="TNM99275.1"/>
    <property type="molecule type" value="Genomic_DNA"/>
</dbReference>
<dbReference type="InterPro" id="IPR032771">
    <property type="entry name" value="DUF4527"/>
</dbReference>
<keyword evidence="1" id="KW-0175">Coiled coil</keyword>
<feature type="compositionally biased region" description="Basic and acidic residues" evidence="2">
    <location>
        <begin position="148"/>
        <end position="160"/>
    </location>
</feature>
<dbReference type="Pfam" id="PF15030">
    <property type="entry name" value="DUF4527"/>
    <property type="match status" value="1"/>
</dbReference>
<keyword evidence="4" id="KW-1185">Reference proteome</keyword>
<dbReference type="PANTHER" id="PTHR36866">
    <property type="entry name" value="CHROMOSOME 4 OPEN READING FRAME 50"/>
    <property type="match status" value="1"/>
</dbReference>
<sequence length="1036" mass="119384">MMTEEKGQVEQVWRERLQRCEGQLKAKEDEMTSQSQYFQTLKTQLQQRLNQALDREQSLQRRIFALEKQLLDMTVSAATGTAAISAVRITANTISARWEAQERLPSTRGEGEGEEERKEDCRKQQQLSVGTKSEGREGNDVMTGDEVQPERASDREKDSNEARLQGFILSLQEDLRVLLEREDHSVTVQRGLMEQLQEAQENNQHLSCQVKELKAQVTHLKLSESSLIEESKELREENHRLEQILRDVDDQTHHPGTSRPPDTCARRHSSEYCSREVTSAKELLDSAVPPFHQQASAESTKTTKADHPSAKSASPLKNDLLSPGCLSSKTNPSLQPLSVTTEILDEFKMSSWCFKRNMNLKEYSSEESDALWEAYRDMGLMEDHEETQGQRESAQKAVKYKQLYMMEKENTPESLREEPEDEEVDLEQRTLKKNIYLTQDGLVYALNQENRALANRIQELLTHIKVREEEINVEKTELEGRISTLEVDIVRLEQENQEQGCLVTELTKKTEDDLNIIMELQQKVAEGEQIFQEPWGSQPESGSTSTVSECFQWSSRKEAAEMMSKQQPHTSAAASPPVYHQENDFKPQQNSPSVNLLTTLTHSLQMEKEELSNSINSLRDQRKEVALSIQTQTEVKQQLTRAVWGLKEEKDRISKFLDGLKQEREQLTRTVRGLKNERDQHIRSTGGATEEKEQLIKVVFDLKMEKENLLESLSCRKEESDQIMCLIQSSKTEWDQLNQAVFSLRQEKDELTNTLKCLKEQRDEEKSHYASEEEHVKLMKLVSTLREEKERAELAISRLKQEDNQSQRLQRELCHSETKREEAETKAARASDEVRRLEEVVSRMENDRKENEILMKQVTELHSKMRTLIREKKEALSLKTNIQEQYNTLRAELRAKTVALEELNLEYINLKQAQGSKDDPNPLYVSLKTQYGTIKAKYEALLKMRNQMDLDMAPLKAKLSCLVMKCQQRNNLLAQMMKAMHRHGCVDFTLTQQAEGLLRDDVLQEYSSTFTSDQKSQDCGSEACIGVPESHQKSHT</sequence>
<feature type="region of interest" description="Disordered" evidence="2">
    <location>
        <begin position="292"/>
        <end position="321"/>
    </location>
</feature>
<name>A0A4Z2C4D5_9TELE</name>
<reference evidence="3 4" key="1">
    <citation type="submission" date="2019-04" db="EMBL/GenBank/DDBJ databases">
        <title>The sequence and de novo assembly of Takifugu bimaculatus genome using PacBio and Hi-C technologies.</title>
        <authorList>
            <person name="Xu P."/>
            <person name="Liu B."/>
            <person name="Zhou Z."/>
        </authorList>
    </citation>
    <scope>NUCLEOTIDE SEQUENCE [LARGE SCALE GENOMIC DNA]</scope>
    <source>
        <strain evidence="3">TB-2018</strain>
        <tissue evidence="3">Muscle</tissue>
    </source>
</reference>
<feature type="coiled-coil region" evidence="1">
    <location>
        <begin position="10"/>
        <end position="69"/>
    </location>
</feature>
<dbReference type="AlphaFoldDB" id="A0A4Z2C4D5"/>
<gene>
    <name evidence="3" type="ORF">fugu_013839</name>
</gene>
<feature type="region of interest" description="Disordered" evidence="2">
    <location>
        <begin position="807"/>
        <end position="830"/>
    </location>
</feature>